<keyword evidence="3" id="KW-0493">Microtubule</keyword>
<dbReference type="AlphaFoldDB" id="A0AAG5CV31"/>
<dbReference type="InterPro" id="IPR027417">
    <property type="entry name" value="P-loop_NTPase"/>
</dbReference>
<dbReference type="Gene3D" id="1.10.8.60">
    <property type="match status" value="1"/>
</dbReference>
<evidence type="ECO:0000259" key="8">
    <source>
        <dbReference type="SMART" id="SM00382"/>
    </source>
</evidence>
<keyword evidence="2" id="KW-0963">Cytoplasm</keyword>
<evidence type="ECO:0000256" key="1">
    <source>
        <dbReference type="ARBA" id="ARBA00004186"/>
    </source>
</evidence>
<dbReference type="SMART" id="SM00667">
    <property type="entry name" value="LisH"/>
    <property type="match status" value="1"/>
</dbReference>
<organism evidence="9 10">
    <name type="scientific">Anopheles atroparvus</name>
    <name type="common">European mosquito</name>
    <dbReference type="NCBI Taxonomy" id="41427"/>
    <lineage>
        <taxon>Eukaryota</taxon>
        <taxon>Metazoa</taxon>
        <taxon>Ecdysozoa</taxon>
        <taxon>Arthropoda</taxon>
        <taxon>Hexapoda</taxon>
        <taxon>Insecta</taxon>
        <taxon>Pterygota</taxon>
        <taxon>Neoptera</taxon>
        <taxon>Endopterygota</taxon>
        <taxon>Diptera</taxon>
        <taxon>Nematocera</taxon>
        <taxon>Culicoidea</taxon>
        <taxon>Culicidae</taxon>
        <taxon>Anophelinae</taxon>
        <taxon>Anopheles</taxon>
    </lineage>
</organism>
<evidence type="ECO:0000256" key="4">
    <source>
        <dbReference type="ARBA" id="ARBA00022741"/>
    </source>
</evidence>
<keyword evidence="7" id="KW-0413">Isomerase</keyword>
<evidence type="ECO:0000256" key="2">
    <source>
        <dbReference type="ARBA" id="ARBA00022490"/>
    </source>
</evidence>
<keyword evidence="6" id="KW-0206">Cytoskeleton</keyword>
<dbReference type="Pfam" id="PF00004">
    <property type="entry name" value="AAA"/>
    <property type="match status" value="1"/>
</dbReference>
<evidence type="ECO:0000313" key="9">
    <source>
        <dbReference type="EnsemblMetazoa" id="ENSAATROPP002383"/>
    </source>
</evidence>
<evidence type="ECO:0000313" key="10">
    <source>
        <dbReference type="Proteomes" id="UP000075880"/>
    </source>
</evidence>
<evidence type="ECO:0000256" key="5">
    <source>
        <dbReference type="ARBA" id="ARBA00022840"/>
    </source>
</evidence>
<dbReference type="InterPro" id="IPR050304">
    <property type="entry name" value="MT-severing_AAA_ATPase"/>
</dbReference>
<feature type="domain" description="AAA+ ATPase" evidence="8">
    <location>
        <begin position="229"/>
        <end position="377"/>
    </location>
</feature>
<dbReference type="GO" id="GO:0005819">
    <property type="term" value="C:spindle"/>
    <property type="evidence" value="ECO:0007669"/>
    <property type="project" value="UniProtKB-SubCell"/>
</dbReference>
<evidence type="ECO:0000256" key="6">
    <source>
        <dbReference type="ARBA" id="ARBA00023212"/>
    </source>
</evidence>
<dbReference type="InterPro" id="IPR003959">
    <property type="entry name" value="ATPase_AAA_core"/>
</dbReference>
<sequence>YTGWNRCGVSHAFAQDRRSIYERRRNILYLVANYLSSMGLHQSRQALIDETHLTAEFEVCDNIDLDTIYQDFCSYFLLKFGKQPRIVKRTESVGLLPSAQRKLSGARRKPVALGVKPDGKDPLLSLTATGDELQNALRITPGNAVHATEPTEGHPAVPSANPKLLVRLQDHFTSEWKDLAEEVCRDLIRKDLRQRWENVKGLPGPIKVLKESVIAPLEHPELFVGLAQPWRCVLLHGAPGTGKTLLARTLCSETRDSVTFFSTTASTLISKWRGESEKLIRILYEVAKFYAPSIIFIDEFDSLASRRDTIREHEASKRFKNEFLSLIDGLESAAASEANGAEGRERVFLLASTNLPWEIDPAFLRRFERKILVDLPTADGRKELIEHLLPTVMSWPEQEIQQIVTLSEGWTGDEVRLACKEASMMLLRDKINDQRRASSGKLGQREEELHYPMLRKAFEQQRPGCVELAQKHREWNERYGTQLFD</sequence>
<dbReference type="EnsemblMetazoa" id="ENSAATROPT002485">
    <property type="protein sequence ID" value="ENSAATROPP002383"/>
    <property type="gene ID" value="ENSAATROPG001961"/>
</dbReference>
<reference evidence="9" key="1">
    <citation type="submission" date="2024-04" db="UniProtKB">
        <authorList>
            <consortium name="EnsemblMetazoa"/>
        </authorList>
    </citation>
    <scope>IDENTIFICATION</scope>
    <source>
        <strain evidence="9">EBRO</strain>
    </source>
</reference>
<evidence type="ECO:0000256" key="7">
    <source>
        <dbReference type="ARBA" id="ARBA00023235"/>
    </source>
</evidence>
<name>A0AAG5CV31_ANOAO</name>
<keyword evidence="5" id="KW-0067">ATP-binding</keyword>
<dbReference type="SUPFAM" id="SSF52540">
    <property type="entry name" value="P-loop containing nucleoside triphosphate hydrolases"/>
    <property type="match status" value="1"/>
</dbReference>
<evidence type="ECO:0000256" key="3">
    <source>
        <dbReference type="ARBA" id="ARBA00022701"/>
    </source>
</evidence>
<keyword evidence="10" id="KW-1185">Reference proteome</keyword>
<dbReference type="InterPro" id="IPR006594">
    <property type="entry name" value="LisH"/>
</dbReference>
<dbReference type="GO" id="GO:0016887">
    <property type="term" value="F:ATP hydrolysis activity"/>
    <property type="evidence" value="ECO:0007669"/>
    <property type="project" value="InterPro"/>
</dbReference>
<dbReference type="SMART" id="SM00382">
    <property type="entry name" value="AAA"/>
    <property type="match status" value="1"/>
</dbReference>
<dbReference type="Gene3D" id="3.40.50.300">
    <property type="entry name" value="P-loop containing nucleotide triphosphate hydrolases"/>
    <property type="match status" value="1"/>
</dbReference>
<dbReference type="PANTHER" id="PTHR23074:SF78">
    <property type="entry name" value="KATANIN P60 ATPASE-CONTAINING SUBUNIT A-LIKE 2"/>
    <property type="match status" value="1"/>
</dbReference>
<dbReference type="PANTHER" id="PTHR23074">
    <property type="entry name" value="AAA DOMAIN-CONTAINING"/>
    <property type="match status" value="1"/>
</dbReference>
<dbReference type="Proteomes" id="UP000075880">
    <property type="component" value="Unassembled WGS sequence"/>
</dbReference>
<comment type="subcellular location">
    <subcellularLocation>
        <location evidence="1">Cytoplasm</location>
        <location evidence="1">Cytoskeleton</location>
        <location evidence="1">Spindle</location>
    </subcellularLocation>
</comment>
<dbReference type="GO" id="GO:0005524">
    <property type="term" value="F:ATP binding"/>
    <property type="evidence" value="ECO:0007669"/>
    <property type="project" value="UniProtKB-KW"/>
</dbReference>
<keyword evidence="4" id="KW-0547">Nucleotide-binding</keyword>
<protein>
    <recommendedName>
        <fullName evidence="8">AAA+ ATPase domain-containing protein</fullName>
    </recommendedName>
</protein>
<accession>A0AAG5CV31</accession>
<dbReference type="PROSITE" id="PS50896">
    <property type="entry name" value="LISH"/>
    <property type="match status" value="1"/>
</dbReference>
<dbReference type="InterPro" id="IPR003593">
    <property type="entry name" value="AAA+_ATPase"/>
</dbReference>
<proteinExistence type="predicted"/>
<dbReference type="GO" id="GO:0016853">
    <property type="term" value="F:isomerase activity"/>
    <property type="evidence" value="ECO:0007669"/>
    <property type="project" value="UniProtKB-KW"/>
</dbReference>
<dbReference type="GO" id="GO:0005874">
    <property type="term" value="C:microtubule"/>
    <property type="evidence" value="ECO:0007669"/>
    <property type="project" value="UniProtKB-KW"/>
</dbReference>
<dbReference type="FunFam" id="3.40.50.300:FF:001003">
    <property type="entry name" value="Vacuolar protein sorting-associated protein 4"/>
    <property type="match status" value="1"/>
</dbReference>